<dbReference type="Proteomes" id="UP001501047">
    <property type="component" value="Unassembled WGS sequence"/>
</dbReference>
<accession>A0ABP3W9Q2</accession>
<dbReference type="InterPro" id="IPR000845">
    <property type="entry name" value="Nucleoside_phosphorylase_d"/>
</dbReference>
<dbReference type="PANTHER" id="PTHR46832:SF1">
    <property type="entry name" value="5'-METHYLTHIOADENOSINE_S-ADENOSYLHOMOCYSTEINE NUCLEOSIDASE"/>
    <property type="match status" value="1"/>
</dbReference>
<gene>
    <name evidence="2" type="ORF">GCM10008908_37230</name>
</gene>
<proteinExistence type="predicted"/>
<dbReference type="Pfam" id="PF01048">
    <property type="entry name" value="PNP_UDP_1"/>
    <property type="match status" value="1"/>
</dbReference>
<dbReference type="Gene3D" id="3.40.50.1580">
    <property type="entry name" value="Nucleoside phosphorylase domain"/>
    <property type="match status" value="1"/>
</dbReference>
<reference evidence="3" key="1">
    <citation type="journal article" date="2019" name="Int. J. Syst. Evol. Microbiol.">
        <title>The Global Catalogue of Microorganisms (GCM) 10K type strain sequencing project: providing services to taxonomists for standard genome sequencing and annotation.</title>
        <authorList>
            <consortium name="The Broad Institute Genomics Platform"/>
            <consortium name="The Broad Institute Genome Sequencing Center for Infectious Disease"/>
            <person name="Wu L."/>
            <person name="Ma J."/>
        </authorList>
    </citation>
    <scope>NUCLEOTIDE SEQUENCE [LARGE SCALE GENOMIC DNA]</scope>
    <source>
        <strain evidence="3">JCM 1417</strain>
    </source>
</reference>
<evidence type="ECO:0000313" key="3">
    <source>
        <dbReference type="Proteomes" id="UP001501047"/>
    </source>
</evidence>
<dbReference type="RefSeq" id="WP_343828043.1">
    <property type="nucleotide sequence ID" value="NZ_BAAACI010000011.1"/>
</dbReference>
<organism evidence="2 3">
    <name type="scientific">Clostridium subterminale</name>
    <dbReference type="NCBI Taxonomy" id="1550"/>
    <lineage>
        <taxon>Bacteria</taxon>
        <taxon>Bacillati</taxon>
        <taxon>Bacillota</taxon>
        <taxon>Clostridia</taxon>
        <taxon>Eubacteriales</taxon>
        <taxon>Clostridiaceae</taxon>
        <taxon>Clostridium</taxon>
    </lineage>
</organism>
<evidence type="ECO:0000313" key="2">
    <source>
        <dbReference type="EMBL" id="GAA0779149.1"/>
    </source>
</evidence>
<protein>
    <recommendedName>
        <fullName evidence="1">Nucleoside phosphorylase domain-containing protein</fullName>
    </recommendedName>
</protein>
<dbReference type="InterPro" id="IPR035994">
    <property type="entry name" value="Nucleoside_phosphorylase_sf"/>
</dbReference>
<name>A0ABP3W9Q2_CLOSU</name>
<comment type="caution">
    <text evidence="2">The sequence shown here is derived from an EMBL/GenBank/DDBJ whole genome shotgun (WGS) entry which is preliminary data.</text>
</comment>
<keyword evidence="3" id="KW-1185">Reference proteome</keyword>
<dbReference type="EMBL" id="BAAACI010000011">
    <property type="protein sequence ID" value="GAA0779149.1"/>
    <property type="molecule type" value="Genomic_DNA"/>
</dbReference>
<sequence>MGKVNSAECTQILITKFNVKRIISTGIAGSLNPEVKICDIVISNKVTYYDISKSQMKTLFPNEDFISK</sequence>
<feature type="domain" description="Nucleoside phosphorylase" evidence="1">
    <location>
        <begin position="1"/>
        <end position="54"/>
    </location>
</feature>
<dbReference type="SUPFAM" id="SSF53167">
    <property type="entry name" value="Purine and uridine phosphorylases"/>
    <property type="match status" value="1"/>
</dbReference>
<evidence type="ECO:0000259" key="1">
    <source>
        <dbReference type="Pfam" id="PF01048"/>
    </source>
</evidence>
<dbReference type="PANTHER" id="PTHR46832">
    <property type="entry name" value="5'-METHYLTHIOADENOSINE/S-ADENOSYLHOMOCYSTEINE NUCLEOSIDASE"/>
    <property type="match status" value="1"/>
</dbReference>